<sequence length="1987" mass="207666">MKSLFKLIFIFIVIHFSCVLNAKDICSANILALPSATISGTTAVCQNASQPLITFTGSGGTAPYTFTYTINGGADLIVKTTGSNNSVTVLVNTTNTGTFNYNLISVHDSANPNPEQPSLDIATVTVNAPTNVDFTFTNNTTCSGTVIQFAATASGTASYTYAWDFGDGTTSAQQNPSHSFVSLGCGTANFNVTLTVKGGGCTISKTKIITVIQKPDISFSDINNPFDPFNNCANASSNAVYSVKVGNSSASTCVSSYSINWGDGNTQNSITFPITHNYATIGAYSMIITAVGNNGCINSKTYIIKNVSNPLGGLNSPGSTQNLCAPTTNLQFSISNWGSNSIDTTYKINYSDGSPTVILTQNQLNSSTYYNLSDPSNSTNYPIPHVYSTSSCPSPSFEVKLDVTNACGTTPFTLGNISILTKPTANFTSPPNACINSNVLFTNTTVSGYGQNCVQGSIYTWDFGDGSPLITTPISSPQNINHTYTTSGTFTITLTSQNGCGTSSKTRQICIESPLVPTFTLNNTTGCSPQAITSTNTTSETNSCIPPTYIWSTTFVPSSCGSSITAIPNQTATNASYNFTEPGTYTIKLTATNSCGSFSTSQTVIVKKPPTVTINALSNFCGPTTINPTAIVNSCAPATSTLTYAWSFPGGTPSSSTSAVPGAISYSAAGNYTVSLSVTNECGTTMATNQSFTINSTPTITGNLSSCVGFSSQLTGSITAATAFPWISSNPSIATVSATGLVSGVSGGTTTITYTNSNNCKTTALFTVNAAPTITQPTSSTVCQGANPIPLSITISGATGSPTYQWYSNVANDTTTGTAIPNETNTTYTPSYATVGTTYYYCIITLPSGDCSSIKSNTATITINSGATINSQPTATQSLCVGATILSPLSIMFSGGTGSVSYQWYSNTSLSNVGGTAITGATNSGYTPPANIVSGNYNYYVSVSFSGNGCGPISSDPAEIIVVSDPIVDTQPLSTQTLCQSATPTNLTVSTSGGIGTFTYQWYSNSVNSNTGGTSVFVATNNSFTPPTSVVGKTYYYCLISQTGRGCSVLSATAEVIINLAPKIVTQPQSSTVCLGTTPTLLTVSYSNGAGTPSHQWYSNNVNSTTGGTSISGASTASYAPPKTAIGTEYYYCIITLPVGGCSILTSNIAAVTINPIPVISNKNTTICSGNSFTITPDNSNGDTVPAGPSYTWTNPTISPSNSILGASAQSVPQSSIGQTLINTTTNPATVTYKVTPLSGVCSGTIFTVVVTVNPSISTNVISNNSSCFGANNGSIKTNVTGGIPFNSGPPYIISWTGPNGFTASTSGISNLIPGNYNLTITDAGGCPFDKSYTISEPNEIIIFTDEKKDITCYNSANGKIKISISGGTLNYTFAWTKNGIPYASTEDVSNLSPGVYSVKVSDVNNCGPATASFTIAEPPILVVNLASKTDVICYGQPTGAITLNSSGGTLPYTYAWTGPNGFTSTNQNLTNLFAGSYTLIVTDNLGCFKSLNITLTQSTAISIKATTTPITCYGDNNASINIAISGGVAPYQISWSNFAIGTFQNNLSAGDYLVTVTDNLNCVQTLNINIPEAPIFTVNPVVKNISCFGANNGSIDLNFIGGIAPIKLNWSDGSTAGTTRNNLKPGSYTVTIIDSKPCTITRTFIILEPQLLVLSANLTHALDCDNANSGAINLLVSGGSAPFTYVWSNGATTEDLNNIPAGNYLVTVKDANGCSKQAQYSINRPPPIVTNVVTKTDFDCETKYVHQTFVAQVSGGVPPYQLVWSSGTFSGPNNEFMNTSQNGTAILSATDAMGCKSTVAFNVKLQNLGTPSFDSSSFAYSTFGTYSINDPIQFTNTSTGDYISMIWDFGDGTTSTELNPVHTFINPKEYVVTQTVSYPFGCIYVQKITFSIGKGYVLVVPNAFTPNNDALNDTFRPVTKALKNVRLDVYDTWGSIIYSETGDVLRGWDGKIKGFNAENGNYYCKVSGATFYGTIVNENHPFVLLK</sequence>
<dbReference type="Pfam" id="PF02368">
    <property type="entry name" value="Big_2"/>
    <property type="match status" value="1"/>
</dbReference>
<dbReference type="InterPro" id="IPR022409">
    <property type="entry name" value="PKD/Chitinase_dom"/>
</dbReference>
<dbReference type="SUPFAM" id="SSF49299">
    <property type="entry name" value="PKD domain"/>
    <property type="match status" value="5"/>
</dbReference>
<dbReference type="EMBL" id="SMFK01000004">
    <property type="protein sequence ID" value="TDD97495.1"/>
    <property type="molecule type" value="Genomic_DNA"/>
</dbReference>
<dbReference type="PROSITE" id="PS50093">
    <property type="entry name" value="PKD"/>
    <property type="match status" value="6"/>
</dbReference>
<dbReference type="InterPro" id="IPR008964">
    <property type="entry name" value="Invasin/intimin_cell_adhesion"/>
</dbReference>
<dbReference type="PANTHER" id="PTHR36842:SF1">
    <property type="entry name" value="PROTEIN TOLB"/>
    <property type="match status" value="1"/>
</dbReference>
<protein>
    <submittedName>
        <fullName evidence="4">PKD domain-containing protein</fullName>
    </submittedName>
</protein>
<keyword evidence="1" id="KW-0732">Signal</keyword>
<evidence type="ECO:0000313" key="4">
    <source>
        <dbReference type="EMBL" id="TDD97495.1"/>
    </source>
</evidence>
<name>A0A4R5CDC9_9FLAO</name>
<feature type="domain" description="PKD" evidence="2">
    <location>
        <begin position="1833"/>
        <end position="1882"/>
    </location>
</feature>
<evidence type="ECO:0000259" key="2">
    <source>
        <dbReference type="PROSITE" id="PS50093"/>
    </source>
</evidence>
<dbReference type="InterPro" id="IPR026341">
    <property type="entry name" value="T9SS_type_B"/>
</dbReference>
<proteinExistence type="predicted"/>
<dbReference type="SMART" id="SM00635">
    <property type="entry name" value="BID_2"/>
    <property type="match status" value="1"/>
</dbReference>
<accession>A0A4R5CDC9</accession>
<dbReference type="NCBIfam" id="TIGR04131">
    <property type="entry name" value="Bac_Flav_CTERM"/>
    <property type="match status" value="1"/>
</dbReference>
<dbReference type="Gene3D" id="2.60.40.2700">
    <property type="match status" value="1"/>
</dbReference>
<dbReference type="InterPro" id="IPR035986">
    <property type="entry name" value="PKD_dom_sf"/>
</dbReference>
<reference evidence="4 5" key="1">
    <citation type="submission" date="2019-03" db="EMBL/GenBank/DDBJ databases">
        <title>Flavobacterium AR-3-4 sp. nov. isolated from arctic soil.</title>
        <authorList>
            <person name="Chaudhary D.K."/>
        </authorList>
    </citation>
    <scope>NUCLEOTIDE SEQUENCE [LARGE SCALE GENOMIC DNA]</scope>
    <source>
        <strain evidence="4 5">AR-3-4</strain>
    </source>
</reference>
<dbReference type="Gene3D" id="2.60.40.740">
    <property type="match status" value="2"/>
</dbReference>
<dbReference type="InterPro" id="IPR013783">
    <property type="entry name" value="Ig-like_fold"/>
</dbReference>
<feature type="domain" description="PKD" evidence="2">
    <location>
        <begin position="561"/>
        <end position="613"/>
    </location>
</feature>
<gene>
    <name evidence="4" type="ORF">E0F76_09325</name>
</gene>
<dbReference type="PROSITE" id="PS50835">
    <property type="entry name" value="IG_LIKE"/>
    <property type="match status" value="1"/>
</dbReference>
<evidence type="ECO:0000256" key="1">
    <source>
        <dbReference type="SAM" id="SignalP"/>
    </source>
</evidence>
<feature type="domain" description="Ig-like" evidence="3">
    <location>
        <begin position="772"/>
        <end position="862"/>
    </location>
</feature>
<feature type="domain" description="PKD" evidence="2">
    <location>
        <begin position="130"/>
        <end position="193"/>
    </location>
</feature>
<keyword evidence="5" id="KW-1185">Reference proteome</keyword>
<dbReference type="Pfam" id="PF13573">
    <property type="entry name" value="SprB"/>
    <property type="match status" value="6"/>
</dbReference>
<dbReference type="InterPro" id="IPR000601">
    <property type="entry name" value="PKD_dom"/>
</dbReference>
<evidence type="ECO:0000313" key="5">
    <source>
        <dbReference type="Proteomes" id="UP000295479"/>
    </source>
</evidence>
<dbReference type="PANTHER" id="PTHR36842">
    <property type="entry name" value="PROTEIN TOLB HOMOLOG"/>
    <property type="match status" value="1"/>
</dbReference>
<feature type="domain" description="PKD" evidence="2">
    <location>
        <begin position="640"/>
        <end position="694"/>
    </location>
</feature>
<dbReference type="InterPro" id="IPR007110">
    <property type="entry name" value="Ig-like_dom"/>
</dbReference>
<dbReference type="InterPro" id="IPR045828">
    <property type="entry name" value="PKD_Bacteroidetes"/>
</dbReference>
<feature type="chain" id="PRO_5020902087" evidence="1">
    <location>
        <begin position="23"/>
        <end position="1987"/>
    </location>
</feature>
<dbReference type="Proteomes" id="UP000295479">
    <property type="component" value="Unassembled WGS sequence"/>
</dbReference>
<dbReference type="RefSeq" id="WP_132004659.1">
    <property type="nucleotide sequence ID" value="NZ_SMFK01000004.1"/>
</dbReference>
<dbReference type="Pfam" id="PF19406">
    <property type="entry name" value="PKD_5"/>
    <property type="match status" value="1"/>
</dbReference>
<dbReference type="SUPFAM" id="SSF49373">
    <property type="entry name" value="Invasin/intimin cell-adhesion fragments"/>
    <property type="match status" value="1"/>
</dbReference>
<dbReference type="CDD" id="cd00146">
    <property type="entry name" value="PKD"/>
    <property type="match status" value="3"/>
</dbReference>
<feature type="signal peptide" evidence="1">
    <location>
        <begin position="1"/>
        <end position="22"/>
    </location>
</feature>
<dbReference type="InterPro" id="IPR025667">
    <property type="entry name" value="SprB_repeat"/>
</dbReference>
<dbReference type="Pfam" id="PF13585">
    <property type="entry name" value="CHU_C"/>
    <property type="match status" value="1"/>
</dbReference>
<dbReference type="Gene3D" id="2.60.40.10">
    <property type="entry name" value="Immunoglobulins"/>
    <property type="match status" value="7"/>
</dbReference>
<comment type="caution">
    <text evidence="4">The sequence shown here is derived from an EMBL/GenBank/DDBJ whole genome shotgun (WGS) entry which is preliminary data.</text>
</comment>
<dbReference type="Gene3D" id="2.60.40.1080">
    <property type="match status" value="1"/>
</dbReference>
<dbReference type="SMART" id="SM00089">
    <property type="entry name" value="PKD"/>
    <property type="match status" value="5"/>
</dbReference>
<dbReference type="Pfam" id="PF18911">
    <property type="entry name" value="PKD_4"/>
    <property type="match status" value="4"/>
</dbReference>
<dbReference type="OrthoDB" id="7794186at2"/>
<dbReference type="InterPro" id="IPR003343">
    <property type="entry name" value="Big_2"/>
</dbReference>
<feature type="domain" description="PKD" evidence="2">
    <location>
        <begin position="256"/>
        <end position="295"/>
    </location>
</feature>
<feature type="domain" description="PKD" evidence="2">
    <location>
        <begin position="459"/>
        <end position="518"/>
    </location>
</feature>
<evidence type="ECO:0000259" key="3">
    <source>
        <dbReference type="PROSITE" id="PS50835"/>
    </source>
</evidence>
<organism evidence="4 5">
    <name type="scientific">Flavobacterium cellulosilyticum</name>
    <dbReference type="NCBI Taxonomy" id="2541731"/>
    <lineage>
        <taxon>Bacteria</taxon>
        <taxon>Pseudomonadati</taxon>
        <taxon>Bacteroidota</taxon>
        <taxon>Flavobacteriia</taxon>
        <taxon>Flavobacteriales</taxon>
        <taxon>Flavobacteriaceae</taxon>
        <taxon>Flavobacterium</taxon>
    </lineage>
</organism>